<name>A0A644WWC5_9ZZZZ</name>
<dbReference type="EC" id="5.1.3.3" evidence="4"/>
<sequence>MLTKRSVATTAEGDDIYLITLSQGDITAEILSLGANLKTLKTPDRNGEIRDIVLGFDNPLDNLTSTTYFGQVVGRFANRIANAEFVLDGKTCVLEKNEGNNSLHSGRSNWGWRNWHVETFDLNGDPGVVLSLFSPSGDGGFPHAVNCTVSYVLTSNGSLHVEYEATASGPTPINLTNHTYFNLGGAASGTILGHELQLACDRYLEVDSASIPTGNIIDVQGTVFDFTKKKSVGRDIEKAGGYDHCFILSRNSEKMVEFASVHEPISGRTMKISTTMPAVQIYTGNFLKAKEIGKGNVAYPKHAGMCFETQYYPDSPNHPEFPSCIFNKERSFKHATIFSFGCK</sequence>
<evidence type="ECO:0000256" key="1">
    <source>
        <dbReference type="ARBA" id="ARBA00001614"/>
    </source>
</evidence>
<protein>
    <recommendedName>
        <fullName evidence="4">aldose 1-epimerase</fullName>
        <ecNumber evidence="4">5.1.3.3</ecNumber>
    </recommendedName>
</protein>
<dbReference type="InterPro" id="IPR047215">
    <property type="entry name" value="Galactose_mutarotase-like"/>
</dbReference>
<comment type="pathway">
    <text evidence="2">Carbohydrate metabolism; hexose metabolism.</text>
</comment>
<dbReference type="PROSITE" id="PS00545">
    <property type="entry name" value="ALDOSE_1_EPIMERASE"/>
    <property type="match status" value="1"/>
</dbReference>
<dbReference type="UniPathway" id="UPA00242"/>
<dbReference type="PIRSF" id="PIRSF005096">
    <property type="entry name" value="GALM"/>
    <property type="match status" value="1"/>
</dbReference>
<dbReference type="GO" id="GO:0006006">
    <property type="term" value="P:glucose metabolic process"/>
    <property type="evidence" value="ECO:0007669"/>
    <property type="project" value="TreeGrafter"/>
</dbReference>
<comment type="caution">
    <text evidence="7">The sequence shown here is derived from an EMBL/GenBank/DDBJ whole genome shotgun (WGS) entry which is preliminary data.</text>
</comment>
<dbReference type="InterPro" id="IPR014718">
    <property type="entry name" value="GH-type_carb-bd"/>
</dbReference>
<dbReference type="InterPro" id="IPR011013">
    <property type="entry name" value="Gal_mutarotase_sf_dom"/>
</dbReference>
<gene>
    <name evidence="7" type="primary">mro_7</name>
    <name evidence="7" type="ORF">SDC9_54309</name>
</gene>
<dbReference type="PANTHER" id="PTHR10091">
    <property type="entry name" value="ALDOSE-1-EPIMERASE"/>
    <property type="match status" value="1"/>
</dbReference>
<keyword evidence="6" id="KW-0119">Carbohydrate metabolism</keyword>
<evidence type="ECO:0000256" key="6">
    <source>
        <dbReference type="ARBA" id="ARBA00023277"/>
    </source>
</evidence>
<comment type="catalytic activity">
    <reaction evidence="1">
        <text>alpha-D-glucose = beta-D-glucose</text>
        <dbReference type="Rhea" id="RHEA:10264"/>
        <dbReference type="ChEBI" id="CHEBI:15903"/>
        <dbReference type="ChEBI" id="CHEBI:17925"/>
        <dbReference type="EC" id="5.1.3.3"/>
    </reaction>
</comment>
<accession>A0A644WWC5</accession>
<dbReference type="GO" id="GO:0005737">
    <property type="term" value="C:cytoplasm"/>
    <property type="evidence" value="ECO:0007669"/>
    <property type="project" value="TreeGrafter"/>
</dbReference>
<dbReference type="Pfam" id="PF01263">
    <property type="entry name" value="Aldose_epim"/>
    <property type="match status" value="1"/>
</dbReference>
<organism evidence="7">
    <name type="scientific">bioreactor metagenome</name>
    <dbReference type="NCBI Taxonomy" id="1076179"/>
    <lineage>
        <taxon>unclassified sequences</taxon>
        <taxon>metagenomes</taxon>
        <taxon>ecological metagenomes</taxon>
    </lineage>
</organism>
<evidence type="ECO:0000256" key="5">
    <source>
        <dbReference type="ARBA" id="ARBA00023235"/>
    </source>
</evidence>
<evidence type="ECO:0000256" key="4">
    <source>
        <dbReference type="ARBA" id="ARBA00013185"/>
    </source>
</evidence>
<dbReference type="GO" id="GO:0033499">
    <property type="term" value="P:galactose catabolic process via UDP-galactose, Leloir pathway"/>
    <property type="evidence" value="ECO:0007669"/>
    <property type="project" value="TreeGrafter"/>
</dbReference>
<dbReference type="NCBIfam" id="NF008277">
    <property type="entry name" value="PRK11055.1"/>
    <property type="match status" value="1"/>
</dbReference>
<evidence type="ECO:0000256" key="3">
    <source>
        <dbReference type="ARBA" id="ARBA00006206"/>
    </source>
</evidence>
<dbReference type="GO" id="GO:0030246">
    <property type="term" value="F:carbohydrate binding"/>
    <property type="evidence" value="ECO:0007669"/>
    <property type="project" value="InterPro"/>
</dbReference>
<comment type="similarity">
    <text evidence="3">Belongs to the aldose epimerase family.</text>
</comment>
<proteinExistence type="inferred from homology"/>
<keyword evidence="5 7" id="KW-0413">Isomerase</keyword>
<dbReference type="SUPFAM" id="SSF74650">
    <property type="entry name" value="Galactose mutarotase-like"/>
    <property type="match status" value="1"/>
</dbReference>
<evidence type="ECO:0000313" key="7">
    <source>
        <dbReference type="EMBL" id="MPM07997.1"/>
    </source>
</evidence>
<dbReference type="InterPro" id="IPR018052">
    <property type="entry name" value="Ald1_epimerase_CS"/>
</dbReference>
<dbReference type="InterPro" id="IPR015443">
    <property type="entry name" value="Aldose_1-epimerase"/>
</dbReference>
<dbReference type="EMBL" id="VSSQ01001399">
    <property type="protein sequence ID" value="MPM07997.1"/>
    <property type="molecule type" value="Genomic_DNA"/>
</dbReference>
<dbReference type="InterPro" id="IPR008183">
    <property type="entry name" value="Aldose_1/G6P_1-epimerase"/>
</dbReference>
<dbReference type="Gene3D" id="2.70.98.10">
    <property type="match status" value="1"/>
</dbReference>
<dbReference type="PANTHER" id="PTHR10091:SF0">
    <property type="entry name" value="GALACTOSE MUTAROTASE"/>
    <property type="match status" value="1"/>
</dbReference>
<evidence type="ECO:0000256" key="2">
    <source>
        <dbReference type="ARBA" id="ARBA00005028"/>
    </source>
</evidence>
<dbReference type="AlphaFoldDB" id="A0A644WWC5"/>
<reference evidence="7" key="1">
    <citation type="submission" date="2019-08" db="EMBL/GenBank/DDBJ databases">
        <authorList>
            <person name="Kucharzyk K."/>
            <person name="Murdoch R.W."/>
            <person name="Higgins S."/>
            <person name="Loffler F."/>
        </authorList>
    </citation>
    <scope>NUCLEOTIDE SEQUENCE</scope>
</reference>
<dbReference type="GO" id="GO:0004034">
    <property type="term" value="F:aldose 1-epimerase activity"/>
    <property type="evidence" value="ECO:0007669"/>
    <property type="project" value="UniProtKB-EC"/>
</dbReference>
<dbReference type="CDD" id="cd09019">
    <property type="entry name" value="galactose_mutarotase_like"/>
    <property type="match status" value="1"/>
</dbReference>